<evidence type="ECO:0000256" key="4">
    <source>
        <dbReference type="ARBA" id="ARBA00023155"/>
    </source>
</evidence>
<dbReference type="AlphaFoldDB" id="A0A7J7F4D7"/>
<accession>A0A7J7F4D7</accession>
<keyword evidence="9" id="KW-1185">Reference proteome</keyword>
<evidence type="ECO:0000259" key="7">
    <source>
        <dbReference type="PROSITE" id="PS51818"/>
    </source>
</evidence>
<dbReference type="Proteomes" id="UP000551758">
    <property type="component" value="Unassembled WGS sequence"/>
</dbReference>
<dbReference type="GO" id="GO:0048468">
    <property type="term" value="P:cell development"/>
    <property type="evidence" value="ECO:0007669"/>
    <property type="project" value="UniProtKB-ARBA"/>
</dbReference>
<evidence type="ECO:0000256" key="3">
    <source>
        <dbReference type="ARBA" id="ARBA00023125"/>
    </source>
</evidence>
<dbReference type="EMBL" id="JACDTQ010001386">
    <property type="protein sequence ID" value="KAF5922905.1"/>
    <property type="molecule type" value="Genomic_DNA"/>
</dbReference>
<gene>
    <name evidence="8" type="ORF">HPG69_013250</name>
</gene>
<dbReference type="InterPro" id="IPR023082">
    <property type="entry name" value="Homeo_prospero_dom"/>
</dbReference>
<dbReference type="GO" id="GO:0007399">
    <property type="term" value="P:nervous system development"/>
    <property type="evidence" value="ECO:0007669"/>
    <property type="project" value="UniProtKB-ARBA"/>
</dbReference>
<dbReference type="Gene3D" id="1.10.10.500">
    <property type="entry name" value="Homeo-prospero domain"/>
    <property type="match status" value="2"/>
</dbReference>
<comment type="subcellular location">
    <subcellularLocation>
        <location evidence="1">Nucleus</location>
    </subcellularLocation>
</comment>
<protein>
    <recommendedName>
        <fullName evidence="7">Prospero domain-containing protein</fullName>
    </recommendedName>
</protein>
<proteinExistence type="predicted"/>
<organism evidence="8 9">
    <name type="scientific">Diceros bicornis minor</name>
    <name type="common">South-central black rhinoceros</name>
    <dbReference type="NCBI Taxonomy" id="77932"/>
    <lineage>
        <taxon>Eukaryota</taxon>
        <taxon>Metazoa</taxon>
        <taxon>Chordata</taxon>
        <taxon>Craniata</taxon>
        <taxon>Vertebrata</taxon>
        <taxon>Euteleostomi</taxon>
        <taxon>Mammalia</taxon>
        <taxon>Eutheria</taxon>
        <taxon>Laurasiatheria</taxon>
        <taxon>Perissodactyla</taxon>
        <taxon>Rhinocerotidae</taxon>
        <taxon>Diceros</taxon>
    </lineage>
</organism>
<evidence type="ECO:0000313" key="8">
    <source>
        <dbReference type="EMBL" id="KAF5922905.1"/>
    </source>
</evidence>
<dbReference type="Pfam" id="PF05044">
    <property type="entry name" value="HPD"/>
    <property type="match status" value="2"/>
</dbReference>
<keyword evidence="3" id="KW-0238">DNA-binding</keyword>
<evidence type="ECO:0000256" key="6">
    <source>
        <dbReference type="ARBA" id="ARBA00023242"/>
    </source>
</evidence>
<dbReference type="PANTHER" id="PTHR12198">
    <property type="entry name" value="HOMEOBOX PROTEIN PROSPERO/PROX-1/CEH-26"/>
    <property type="match status" value="1"/>
</dbReference>
<dbReference type="SUPFAM" id="SSF46689">
    <property type="entry name" value="Homeodomain-like"/>
    <property type="match status" value="1"/>
</dbReference>
<name>A0A7J7F4D7_DICBM</name>
<evidence type="ECO:0000256" key="2">
    <source>
        <dbReference type="ARBA" id="ARBA00023015"/>
    </source>
</evidence>
<dbReference type="GO" id="GO:0005634">
    <property type="term" value="C:nucleus"/>
    <property type="evidence" value="ECO:0007669"/>
    <property type="project" value="UniProtKB-SubCell"/>
</dbReference>
<evidence type="ECO:0000256" key="1">
    <source>
        <dbReference type="ARBA" id="ARBA00004123"/>
    </source>
</evidence>
<reference evidence="8 9" key="1">
    <citation type="journal article" date="2020" name="Mol. Biol. Evol.">
        <title>Interspecific Gene Flow and the Evolution of Specialization in Black and White Rhinoceros.</title>
        <authorList>
            <person name="Moodley Y."/>
            <person name="Westbury M.V."/>
            <person name="Russo I.M."/>
            <person name="Gopalakrishnan S."/>
            <person name="Rakotoarivelo A."/>
            <person name="Olsen R.A."/>
            <person name="Prost S."/>
            <person name="Tunstall T."/>
            <person name="Ryder O.A."/>
            <person name="Dalen L."/>
            <person name="Bruford M.W."/>
        </authorList>
    </citation>
    <scope>NUCLEOTIDE SEQUENCE [LARGE SCALE GENOMIC DNA]</scope>
    <source>
        <strain evidence="8">SBR-YM</strain>
        <tissue evidence="8">Skin</tissue>
    </source>
</reference>
<dbReference type="InterPro" id="IPR037131">
    <property type="entry name" value="Homeo_prospero_dom_sf"/>
</dbReference>
<dbReference type="GO" id="GO:0000978">
    <property type="term" value="F:RNA polymerase II cis-regulatory region sequence-specific DNA binding"/>
    <property type="evidence" value="ECO:0007669"/>
    <property type="project" value="TreeGrafter"/>
</dbReference>
<dbReference type="PROSITE" id="PS51818">
    <property type="entry name" value="HOMEO_PROSPERO"/>
    <property type="match status" value="1"/>
</dbReference>
<feature type="domain" description="Prospero" evidence="7">
    <location>
        <begin position="1"/>
        <end position="200"/>
    </location>
</feature>
<keyword evidence="2" id="KW-0805">Transcription regulation</keyword>
<evidence type="ECO:0000256" key="5">
    <source>
        <dbReference type="ARBA" id="ARBA00023163"/>
    </source>
</evidence>
<keyword evidence="5" id="KW-0804">Transcription</keyword>
<keyword evidence="6" id="KW-0539">Nucleus</keyword>
<dbReference type="GO" id="GO:0000981">
    <property type="term" value="F:DNA-binding transcription factor activity, RNA polymerase II-specific"/>
    <property type="evidence" value="ECO:0007669"/>
    <property type="project" value="TreeGrafter"/>
</dbReference>
<keyword evidence="4" id="KW-0371">Homeobox</keyword>
<evidence type="ECO:0000313" key="9">
    <source>
        <dbReference type="Proteomes" id="UP000551758"/>
    </source>
</evidence>
<dbReference type="InterPro" id="IPR009057">
    <property type="entry name" value="Homeodomain-like_sf"/>
</dbReference>
<dbReference type="InterPro" id="IPR039350">
    <property type="entry name" value="Prospero_homeodomain"/>
</dbReference>
<sequence length="200" mass="22731">MFFFTRYPSSNLLKAYFPDVQVFPSYSVAWLIPAPSSAFASFCNSKLPLNCSLIYTLTPSLGPLPGRRLRGCHAICLGAAEAGTTLALTLDPPKVTLRHHGKLSVAILINPYVELEADSSEFEYLTENFNRCIISQMIKWFSNFREFYYIQMEKFARQAISDGVTNPKMLMVLRDSELFRALNTHYNKGNDFENHLDVKP</sequence>
<comment type="caution">
    <text evidence="8">The sequence shown here is derived from an EMBL/GenBank/DDBJ whole genome shotgun (WGS) entry which is preliminary data.</text>
</comment>
<dbReference type="PANTHER" id="PTHR12198:SF5">
    <property type="entry name" value="PROSPERO HOMEOBOX PROTEIN 2"/>
    <property type="match status" value="1"/>
</dbReference>